<organism evidence="2 3">
    <name type="scientific">Penicillium malachiteum</name>
    <dbReference type="NCBI Taxonomy" id="1324776"/>
    <lineage>
        <taxon>Eukaryota</taxon>
        <taxon>Fungi</taxon>
        <taxon>Dikarya</taxon>
        <taxon>Ascomycota</taxon>
        <taxon>Pezizomycotina</taxon>
        <taxon>Eurotiomycetes</taxon>
        <taxon>Eurotiomycetidae</taxon>
        <taxon>Eurotiales</taxon>
        <taxon>Aspergillaceae</taxon>
        <taxon>Penicillium</taxon>
    </lineage>
</organism>
<protein>
    <submittedName>
        <fullName evidence="2">Uncharacterized protein</fullName>
    </submittedName>
</protein>
<evidence type="ECO:0000256" key="1">
    <source>
        <dbReference type="SAM" id="MobiDB-lite"/>
    </source>
</evidence>
<evidence type="ECO:0000313" key="2">
    <source>
        <dbReference type="EMBL" id="KAJ5727781.1"/>
    </source>
</evidence>
<name>A0AAD6MWR1_9EURO</name>
<reference evidence="2" key="1">
    <citation type="journal article" date="2023" name="IMA Fungus">
        <title>Comparative genomic study of the Penicillium genus elucidates a diverse pangenome and 15 lateral gene transfer events.</title>
        <authorList>
            <person name="Petersen C."/>
            <person name="Sorensen T."/>
            <person name="Nielsen M.R."/>
            <person name="Sondergaard T.E."/>
            <person name="Sorensen J.L."/>
            <person name="Fitzpatrick D.A."/>
            <person name="Frisvad J.C."/>
            <person name="Nielsen K.L."/>
        </authorList>
    </citation>
    <scope>NUCLEOTIDE SEQUENCE</scope>
    <source>
        <strain evidence="2">IBT 17514</strain>
    </source>
</reference>
<feature type="region of interest" description="Disordered" evidence="1">
    <location>
        <begin position="62"/>
        <end position="122"/>
    </location>
</feature>
<dbReference type="EMBL" id="JAQJAN010000006">
    <property type="protein sequence ID" value="KAJ5727781.1"/>
    <property type="molecule type" value="Genomic_DNA"/>
</dbReference>
<gene>
    <name evidence="2" type="ORF">N7493_005601</name>
</gene>
<sequence length="122" mass="13701">MYSAIIKRQCLRPSAVCFNQLSRASVHGKAQSGGMKGHDDFFVTTTFPDDFEASPLKSELLQRQAEAEASSGPWDQATIEQHKKDIYESLYPHEANDAMNQKSTKKAPPELEEERAPDMDEL</sequence>
<proteinExistence type="predicted"/>
<dbReference type="AlphaFoldDB" id="A0AAD6MWR1"/>
<keyword evidence="3" id="KW-1185">Reference proteome</keyword>
<evidence type="ECO:0000313" key="3">
    <source>
        <dbReference type="Proteomes" id="UP001215712"/>
    </source>
</evidence>
<comment type="caution">
    <text evidence="2">The sequence shown here is derived from an EMBL/GenBank/DDBJ whole genome shotgun (WGS) entry which is preliminary data.</text>
</comment>
<dbReference type="Proteomes" id="UP001215712">
    <property type="component" value="Unassembled WGS sequence"/>
</dbReference>
<reference evidence="2" key="2">
    <citation type="submission" date="2023-01" db="EMBL/GenBank/DDBJ databases">
        <authorList>
            <person name="Petersen C."/>
        </authorList>
    </citation>
    <scope>NUCLEOTIDE SEQUENCE</scope>
    <source>
        <strain evidence="2">IBT 17514</strain>
    </source>
</reference>
<accession>A0AAD6MWR1</accession>